<dbReference type="PANTHER" id="PTHR38019:SF1">
    <property type="entry name" value="N-ACETYLTRANSFERASE DOMAIN-CONTAINING PROTEIN"/>
    <property type="match status" value="1"/>
</dbReference>
<feature type="coiled-coil region" evidence="1">
    <location>
        <begin position="404"/>
        <end position="456"/>
    </location>
</feature>
<dbReference type="EMBL" id="HACM01002223">
    <property type="protein sequence ID" value="CRZ02665.1"/>
    <property type="molecule type" value="Transcribed_RNA"/>
</dbReference>
<dbReference type="PANTHER" id="PTHR38019">
    <property type="entry name" value="KDA ANTIGEN P200, PUTATIVE-RELATED"/>
    <property type="match status" value="1"/>
</dbReference>
<dbReference type="AlphaFoldDB" id="A0A0H5QKJ4"/>
<keyword evidence="1" id="KW-0175">Coiled coil</keyword>
<evidence type="ECO:0000256" key="1">
    <source>
        <dbReference type="SAM" id="Coils"/>
    </source>
</evidence>
<feature type="coiled-coil region" evidence="1">
    <location>
        <begin position="138"/>
        <end position="234"/>
    </location>
</feature>
<reference evidence="2" key="1">
    <citation type="submission" date="2015-04" db="EMBL/GenBank/DDBJ databases">
        <title>The genome sequence of the plant pathogenic Rhizarian Plasmodiophora brassicae reveals insights in its biotrophic life cycle and the origin of chitin synthesis.</title>
        <authorList>
            <person name="Schwelm A."/>
            <person name="Fogelqvist J."/>
            <person name="Knaust A."/>
            <person name="Julke S."/>
            <person name="Lilja T."/>
            <person name="Dhandapani V."/>
            <person name="Bonilla-Rosso G."/>
            <person name="Karlsson M."/>
            <person name="Shevchenko A."/>
            <person name="Choi S.R."/>
            <person name="Kim H.G."/>
            <person name="Park J.Y."/>
            <person name="Lim Y.P."/>
            <person name="Ludwig-Muller J."/>
            <person name="Dixelius C."/>
        </authorList>
    </citation>
    <scope>NUCLEOTIDE SEQUENCE</scope>
    <source>
        <tissue evidence="2">Potato root galls</tissue>
    </source>
</reference>
<accession>A0A0H5QKJ4</accession>
<proteinExistence type="predicted"/>
<sequence length="610" mass="73014">MPHTLEMDSPRTQEAMRILGVLPAEISDRPLSSFAEEHLLMDFQVQRMEAYDRKREVLMHEISLTREKLIENSRREAMRKAMQKSGAATDYQERNTAGDIIAREQARLKKLEEAQKLEFQQFLEFEIKMQEIAVANEAKRYRENMIEETRQREKAERAREWERQRKTKEEQRYQDELQELKRQEEVAQKQFVEAQRLKEKDQAEQRRRRAIAVKKEMERRRRQEEREVQLLKMQEEQEQIAHERELTLEQREAERMAVLAKRREEETEQHRLQSEALKQRVLNVKEKERASIEAKKVLFEKRAAKVERRRAKFETARNAEIQKSLEESQNHMKKIHAALKANSEKYEMRKRAFADKELKLQQRQIELHRQREREAQRIKEHERMQRMDRIEAIQRQQRAHDYKCKKVQEQIDAENKITERMKEKAVKIIAERRRLAMDARRQKENLSHKVEAIKMAGQFNPQTLMREFGLKMPEKIEKPLRHAPLHHIKTTVKISEPGYEESDEEISQPTRRRHLARLKHNSSTVAVQSSPKVVLRTSSSANLKIMQHSQSAPKIGPISETGYKRLIECGYAYDVDMSWLRKPVRKAPICDPDELEGFRTQNNRKYKPYI</sequence>
<organism evidence="2">
    <name type="scientific">Spongospora subterranea</name>
    <dbReference type="NCBI Taxonomy" id="70186"/>
    <lineage>
        <taxon>Eukaryota</taxon>
        <taxon>Sar</taxon>
        <taxon>Rhizaria</taxon>
        <taxon>Endomyxa</taxon>
        <taxon>Phytomyxea</taxon>
        <taxon>Plasmodiophorida</taxon>
        <taxon>Plasmodiophoridae</taxon>
        <taxon>Spongospora</taxon>
    </lineage>
</organism>
<name>A0A0H5QKJ4_9EUKA</name>
<protein>
    <submittedName>
        <fullName evidence="2">Uncharacterized protein</fullName>
    </submittedName>
</protein>
<evidence type="ECO:0000313" key="2">
    <source>
        <dbReference type="EMBL" id="CRZ02665.1"/>
    </source>
</evidence>